<feature type="region of interest" description="Disordered" evidence="5">
    <location>
        <begin position="198"/>
        <end position="265"/>
    </location>
</feature>
<gene>
    <name evidence="7" type="ORF">BEMITA_LOCUS3138</name>
</gene>
<organism evidence="7 8">
    <name type="scientific">Bemisia tabaci</name>
    <name type="common">Sweetpotato whitefly</name>
    <name type="synonym">Aleurodes tabaci</name>
    <dbReference type="NCBI Taxonomy" id="7038"/>
    <lineage>
        <taxon>Eukaryota</taxon>
        <taxon>Metazoa</taxon>
        <taxon>Ecdysozoa</taxon>
        <taxon>Arthropoda</taxon>
        <taxon>Hexapoda</taxon>
        <taxon>Insecta</taxon>
        <taxon>Pterygota</taxon>
        <taxon>Neoptera</taxon>
        <taxon>Paraneoptera</taxon>
        <taxon>Hemiptera</taxon>
        <taxon>Sternorrhyncha</taxon>
        <taxon>Aleyrodoidea</taxon>
        <taxon>Aleyrodidae</taxon>
        <taxon>Aleyrodinae</taxon>
        <taxon>Bemisia</taxon>
    </lineage>
</organism>
<evidence type="ECO:0000313" key="8">
    <source>
        <dbReference type="Proteomes" id="UP001152759"/>
    </source>
</evidence>
<evidence type="ECO:0000256" key="3">
    <source>
        <dbReference type="ARBA" id="ARBA00023242"/>
    </source>
</evidence>
<evidence type="ECO:0000256" key="2">
    <source>
        <dbReference type="ARBA" id="ARBA00010801"/>
    </source>
</evidence>
<dbReference type="Pfam" id="PF07842">
    <property type="entry name" value="GCFC"/>
    <property type="match status" value="1"/>
</dbReference>
<dbReference type="GO" id="GO:0005634">
    <property type="term" value="C:nucleus"/>
    <property type="evidence" value="ECO:0007669"/>
    <property type="project" value="UniProtKB-SubCell"/>
</dbReference>
<feature type="compositionally biased region" description="Basic and acidic residues" evidence="5">
    <location>
        <begin position="200"/>
        <end position="216"/>
    </location>
</feature>
<reference evidence="7" key="1">
    <citation type="submission" date="2021-12" db="EMBL/GenBank/DDBJ databases">
        <authorList>
            <person name="King R."/>
        </authorList>
    </citation>
    <scope>NUCLEOTIDE SEQUENCE</scope>
</reference>
<evidence type="ECO:0000256" key="1">
    <source>
        <dbReference type="ARBA" id="ARBA00004123"/>
    </source>
</evidence>
<evidence type="ECO:0000313" key="7">
    <source>
        <dbReference type="EMBL" id="CAH0383715.1"/>
    </source>
</evidence>
<keyword evidence="3" id="KW-0539">Nucleus</keyword>
<evidence type="ECO:0000256" key="4">
    <source>
        <dbReference type="SAM" id="Coils"/>
    </source>
</evidence>
<feature type="coiled-coil region" evidence="4">
    <location>
        <begin position="361"/>
        <end position="388"/>
    </location>
</feature>
<dbReference type="KEGG" id="btab:109034786"/>
<dbReference type="AlphaFoldDB" id="A0A9P0A4F0"/>
<dbReference type="PANTHER" id="PTHR12214">
    <property type="entry name" value="GC-RICH SEQUENCE DNA-BINDING FACTOR"/>
    <property type="match status" value="1"/>
</dbReference>
<comment type="similarity">
    <text evidence="2">Belongs to the GCF family.</text>
</comment>
<dbReference type="GO" id="GO:0000398">
    <property type="term" value="P:mRNA splicing, via spliceosome"/>
    <property type="evidence" value="ECO:0007669"/>
    <property type="project" value="InterPro"/>
</dbReference>
<protein>
    <recommendedName>
        <fullName evidence="6">GCF C-terminal domain-containing protein</fullName>
    </recommendedName>
</protein>
<keyword evidence="4" id="KW-0175">Coiled coil</keyword>
<keyword evidence="8" id="KW-1185">Reference proteome</keyword>
<dbReference type="EMBL" id="OU963871">
    <property type="protein sequence ID" value="CAH0383715.1"/>
    <property type="molecule type" value="Genomic_DNA"/>
</dbReference>
<feature type="compositionally biased region" description="Basic residues" evidence="5">
    <location>
        <begin position="73"/>
        <end position="94"/>
    </location>
</feature>
<feature type="compositionally biased region" description="Acidic residues" evidence="5">
    <location>
        <begin position="253"/>
        <end position="265"/>
    </location>
</feature>
<feature type="compositionally biased region" description="Acidic residues" evidence="5">
    <location>
        <begin position="16"/>
        <end position="26"/>
    </location>
</feature>
<name>A0A9P0A4F0_BEMTA</name>
<accession>A0A9P0A4F0</accession>
<sequence>MFKKPKRNFRARDFQGDDNEEGDDKVETDPPAQKLQVPKKAAKEKKAETVKQSMLSFGEDWDEGDDGEVFKVKKSAQSKKIKKQMTLEKKKKKEPKPEIKETKPAEKVITVNDAVTIKIKNPIAGPVPGKILNGREAEVANYEGSESDEEDGPNSHKFSHPDHVKFLLKSGHIPDANLIHEARKRRQKAREMGDFIPLEESAKTESTEDKSRLIREDAEDSEEEERINMAGIRSQKLDKQERREAFDAAQQSENEEDLDGGEEDEWENQQIRKAVSGAQLAAVQQESMFMQQYMNSVQMLPQVPSFIPTVPVAPVTIAPTPDLDAVFTTKPLVFEGSSITQNPQSVVKLLRERLTSLEEVHRRHKLDRDALKHELQSLAEENERCKAETPNLAQRFRFYQDLRGYVTDLVECLDEKIPILVELEQRMLNLYGKRAQELISRRRQDVKDQAEELSMSNSRLGGGVLKRDEVKARRAAEREGRRIRRVRARETKSLGKHVDGMSSDDEVTEREAANFRSQKETIEQDAVRLFEDVVEDFSSVGGALRKFNQWRTEDKTAYCEAYVSITLPRILAPFIRLDLVSWNPLLANGGDLDQYPWYKSLMLYGVHQGETEEMLKEDVDVQLVPRVIEKIIIPKLTQLISSCWDPMSNSQTLLLVTLLTHLIQDHPTLGPESKLLTSLFGTVIDKMKDSVENDVYIPIYTKQTMETNRWGPFFQRQFASAVKLLTNLVRWQGLISDTLLGQVAIDPVLNRYLLMSLRTLEPIEASIKCHTIVNVLPRVWLHPSCPLTQLKPFLEFTKTVGKQMDSTSSMAREALNNINKMLKYAS</sequence>
<evidence type="ECO:0000256" key="5">
    <source>
        <dbReference type="SAM" id="MobiDB-lite"/>
    </source>
</evidence>
<dbReference type="PANTHER" id="PTHR12214:SF0">
    <property type="entry name" value="LD29489P"/>
    <property type="match status" value="1"/>
</dbReference>
<feature type="region of interest" description="Disordered" evidence="5">
    <location>
        <begin position="140"/>
        <end position="161"/>
    </location>
</feature>
<dbReference type="InterPro" id="IPR022783">
    <property type="entry name" value="GCFC_dom"/>
</dbReference>
<feature type="domain" description="GCF C-terminal" evidence="6">
    <location>
        <begin position="544"/>
        <end position="752"/>
    </location>
</feature>
<feature type="region of interest" description="Disordered" evidence="5">
    <location>
        <begin position="1"/>
        <end position="50"/>
    </location>
</feature>
<proteinExistence type="inferred from homology"/>
<feature type="region of interest" description="Disordered" evidence="5">
    <location>
        <begin position="73"/>
        <end position="102"/>
    </location>
</feature>
<evidence type="ECO:0000259" key="6">
    <source>
        <dbReference type="Pfam" id="PF07842"/>
    </source>
</evidence>
<comment type="subcellular location">
    <subcellularLocation>
        <location evidence="1">Nucleus</location>
    </subcellularLocation>
</comment>
<dbReference type="GO" id="GO:0003677">
    <property type="term" value="F:DNA binding"/>
    <property type="evidence" value="ECO:0007669"/>
    <property type="project" value="InterPro"/>
</dbReference>
<feature type="compositionally biased region" description="Basic and acidic residues" evidence="5">
    <location>
        <begin position="235"/>
        <end position="246"/>
    </location>
</feature>
<dbReference type="Proteomes" id="UP001152759">
    <property type="component" value="Chromosome 10"/>
</dbReference>
<dbReference type="InterPro" id="IPR012890">
    <property type="entry name" value="GCFC2-like"/>
</dbReference>